<proteinExistence type="predicted"/>
<dbReference type="EMBL" id="BAABFN010000001">
    <property type="protein sequence ID" value="GAA4299768.1"/>
    <property type="molecule type" value="Genomic_DNA"/>
</dbReference>
<evidence type="ECO:0000256" key="1">
    <source>
        <dbReference type="SAM" id="Phobius"/>
    </source>
</evidence>
<dbReference type="Proteomes" id="UP001501207">
    <property type="component" value="Unassembled WGS sequence"/>
</dbReference>
<evidence type="ECO:0000259" key="3">
    <source>
        <dbReference type="Pfam" id="PF16344"/>
    </source>
</evidence>
<name>A0ABP8FC77_9BACT</name>
<comment type="caution">
    <text evidence="4">The sequence shown here is derived from an EMBL/GenBank/DDBJ whole genome shotgun (WGS) entry which is preliminary data.</text>
</comment>
<dbReference type="PANTHER" id="PTHR30273:SF2">
    <property type="entry name" value="PROTEIN FECR"/>
    <property type="match status" value="1"/>
</dbReference>
<dbReference type="Pfam" id="PF16344">
    <property type="entry name" value="FecR_C"/>
    <property type="match status" value="1"/>
</dbReference>
<reference evidence="5" key="1">
    <citation type="journal article" date="2019" name="Int. J. Syst. Evol. Microbiol.">
        <title>The Global Catalogue of Microorganisms (GCM) 10K type strain sequencing project: providing services to taxonomists for standard genome sequencing and annotation.</title>
        <authorList>
            <consortium name="The Broad Institute Genomics Platform"/>
            <consortium name="The Broad Institute Genome Sequencing Center for Infectious Disease"/>
            <person name="Wu L."/>
            <person name="Ma J."/>
        </authorList>
    </citation>
    <scope>NUCLEOTIDE SEQUENCE [LARGE SCALE GENOMIC DNA]</scope>
    <source>
        <strain evidence="5">JCM 17664</strain>
    </source>
</reference>
<accession>A0ABP8FC77</accession>
<dbReference type="RefSeq" id="WP_344973418.1">
    <property type="nucleotide sequence ID" value="NZ_BAABFN010000001.1"/>
</dbReference>
<dbReference type="PANTHER" id="PTHR30273">
    <property type="entry name" value="PERIPLASMIC SIGNAL SENSOR AND SIGMA FACTOR ACTIVATOR FECR-RELATED"/>
    <property type="match status" value="1"/>
</dbReference>
<dbReference type="InterPro" id="IPR006860">
    <property type="entry name" value="FecR"/>
</dbReference>
<dbReference type="Gene3D" id="3.55.50.30">
    <property type="match status" value="1"/>
</dbReference>
<evidence type="ECO:0000313" key="5">
    <source>
        <dbReference type="Proteomes" id="UP001501207"/>
    </source>
</evidence>
<keyword evidence="5" id="KW-1185">Reference proteome</keyword>
<dbReference type="InterPro" id="IPR032508">
    <property type="entry name" value="FecR_C"/>
</dbReference>
<feature type="transmembrane region" description="Helical" evidence="1">
    <location>
        <begin position="91"/>
        <end position="113"/>
    </location>
</feature>
<organism evidence="4 5">
    <name type="scientific">Compostibacter hankyongensis</name>
    <dbReference type="NCBI Taxonomy" id="1007089"/>
    <lineage>
        <taxon>Bacteria</taxon>
        <taxon>Pseudomonadati</taxon>
        <taxon>Bacteroidota</taxon>
        <taxon>Chitinophagia</taxon>
        <taxon>Chitinophagales</taxon>
        <taxon>Chitinophagaceae</taxon>
        <taxon>Compostibacter</taxon>
    </lineage>
</organism>
<gene>
    <name evidence="4" type="ORF">GCM10023143_00290</name>
</gene>
<protein>
    <recommendedName>
        <fullName evidence="6">DUF4974 domain-containing protein</fullName>
    </recommendedName>
</protein>
<dbReference type="InterPro" id="IPR012373">
    <property type="entry name" value="Ferrdict_sens_TM"/>
</dbReference>
<feature type="domain" description="FecR protein" evidence="2">
    <location>
        <begin position="126"/>
        <end position="220"/>
    </location>
</feature>
<dbReference type="Pfam" id="PF04773">
    <property type="entry name" value="FecR"/>
    <property type="match status" value="1"/>
</dbReference>
<evidence type="ECO:0008006" key="6">
    <source>
        <dbReference type="Google" id="ProtNLM"/>
    </source>
</evidence>
<keyword evidence="1" id="KW-1133">Transmembrane helix</keyword>
<feature type="domain" description="Protein FecR C-terminal" evidence="3">
    <location>
        <begin position="274"/>
        <end position="339"/>
    </location>
</feature>
<sequence length="349" mass="39708">MEKDSDSEHLERLLRSACWSEEDCRWLLEYLEREDQSALHLAAFKSYLTDLYDPYSVLDKQLSATILDRIHKQIGRRQVSRPRARRFRGSFWRNAAVWTGGAVLALGLLYLGYSRLQQPAGTRYTVVQTGRGEYRSVWLPDSSHVWLNAESRLRYSVGLTGKGREVFLQGEAFFDIRKDDEHPFSVRTGGLITRVLGTSFDIKNYDSENDLVVTVVSGKIAVARDAGSAVAVREDHRMLVEADQKAVYDKSGNHLVKATVDDASDYAAWRENQLVFDNTPMDLAVKAIERMYNVRISIDSPELYRCSLYGRYKDLSVKELLNVICTIANAKFEQRSGVIHIRRVATAGK</sequence>
<dbReference type="Gene3D" id="2.60.120.1440">
    <property type="match status" value="1"/>
</dbReference>
<evidence type="ECO:0000259" key="2">
    <source>
        <dbReference type="Pfam" id="PF04773"/>
    </source>
</evidence>
<dbReference type="PIRSF" id="PIRSF018266">
    <property type="entry name" value="FecR"/>
    <property type="match status" value="1"/>
</dbReference>
<evidence type="ECO:0000313" key="4">
    <source>
        <dbReference type="EMBL" id="GAA4299768.1"/>
    </source>
</evidence>
<keyword evidence="1" id="KW-0812">Transmembrane</keyword>
<keyword evidence="1" id="KW-0472">Membrane</keyword>